<evidence type="ECO:0000256" key="5">
    <source>
        <dbReference type="ARBA" id="ARBA00023267"/>
    </source>
</evidence>
<dbReference type="OrthoDB" id="9807064at2"/>
<dbReference type="InterPro" id="IPR036390">
    <property type="entry name" value="WH_DNA-bd_sf"/>
</dbReference>
<dbReference type="GO" id="GO:0004077">
    <property type="term" value="F:biotin--[biotin carboxyl-carrier protein] ligase activity"/>
    <property type="evidence" value="ECO:0007669"/>
    <property type="project" value="UniProtKB-UniRule"/>
</dbReference>
<dbReference type="EC" id="6.3.4.15" evidence="6"/>
<evidence type="ECO:0000256" key="3">
    <source>
        <dbReference type="ARBA" id="ARBA00022840"/>
    </source>
</evidence>
<dbReference type="STRING" id="301148.B4135_0270"/>
<dbReference type="Pfam" id="PF02237">
    <property type="entry name" value="BPL_C"/>
    <property type="match status" value="1"/>
</dbReference>
<dbReference type="PANTHER" id="PTHR12835">
    <property type="entry name" value="BIOTIN PROTEIN LIGASE"/>
    <property type="match status" value="1"/>
</dbReference>
<comment type="catalytic activity">
    <reaction evidence="6">
        <text>biotin + L-lysyl-[protein] + ATP = N(6)-biotinyl-L-lysyl-[protein] + AMP + diphosphate + H(+)</text>
        <dbReference type="Rhea" id="RHEA:11756"/>
        <dbReference type="Rhea" id="RHEA-COMP:9752"/>
        <dbReference type="Rhea" id="RHEA-COMP:10505"/>
        <dbReference type="ChEBI" id="CHEBI:15378"/>
        <dbReference type="ChEBI" id="CHEBI:29969"/>
        <dbReference type="ChEBI" id="CHEBI:30616"/>
        <dbReference type="ChEBI" id="CHEBI:33019"/>
        <dbReference type="ChEBI" id="CHEBI:57586"/>
        <dbReference type="ChEBI" id="CHEBI:83144"/>
        <dbReference type="ChEBI" id="CHEBI:456215"/>
        <dbReference type="EC" id="6.3.4.15"/>
    </reaction>
</comment>
<sequence length="329" mass="36435">MKSPVRQKILDAFRKAGGGYLSGEKIAGEIGISRTAVWKHIAELRKEGFLVEAVPKKGYRLRETPGEWSEEEIYWGLETKRIGRPIRFFETVDSTQKIAHELAANGAEEGTIVLADEQTMGRGRLSRGWHSKKGKGIWMSLIIRPDIAVQKAPQFTLLAAVGVAGAIEDVAGLSPKIKWPNDLLIEGKKVCGILTEMVSQENRVLAIIIGIGINVNHRPGDFPDALKDKATSLAIHAGKEIPRAKLVQSFCLKFERLYDTYLKAGFLPVKTLWETYACSIGQRIEARMVQGTIRGKALGIDEEGVLLLQDDSGRIHHIYSADIEIEKDV</sequence>
<dbReference type="GO" id="GO:0006355">
    <property type="term" value="P:regulation of DNA-templated transcription"/>
    <property type="evidence" value="ECO:0007669"/>
    <property type="project" value="UniProtKB-UniRule"/>
</dbReference>
<feature type="DNA-binding region" description="H-T-H motif" evidence="6">
    <location>
        <begin position="23"/>
        <end position="42"/>
    </location>
</feature>
<gene>
    <name evidence="6" type="primary">birA</name>
    <name evidence="8" type="ORF">B4135_0270</name>
</gene>
<evidence type="ECO:0000256" key="1">
    <source>
        <dbReference type="ARBA" id="ARBA00022598"/>
    </source>
</evidence>
<dbReference type="InterPro" id="IPR013196">
    <property type="entry name" value="HTH_11"/>
</dbReference>
<dbReference type="GO" id="GO:0005524">
    <property type="term" value="F:ATP binding"/>
    <property type="evidence" value="ECO:0007669"/>
    <property type="project" value="UniProtKB-UniRule"/>
</dbReference>
<dbReference type="SUPFAM" id="SSF46785">
    <property type="entry name" value="Winged helix' DNA-binding domain"/>
    <property type="match status" value="1"/>
</dbReference>
<keyword evidence="6" id="KW-0805">Transcription regulation</keyword>
<dbReference type="Gene3D" id="2.30.30.100">
    <property type="match status" value="1"/>
</dbReference>
<evidence type="ECO:0000256" key="6">
    <source>
        <dbReference type="HAMAP-Rule" id="MF_00978"/>
    </source>
</evidence>
<keyword evidence="1 6" id="KW-0436">Ligase</keyword>
<dbReference type="InterPro" id="IPR045864">
    <property type="entry name" value="aa-tRNA-synth_II/BPL/LPL"/>
</dbReference>
<reference evidence="8 9" key="1">
    <citation type="submission" date="2016-01" db="EMBL/GenBank/DDBJ databases">
        <title>Draft Genome Sequences of Seven Thermophilic Sporeformers Isolated from Foods.</title>
        <authorList>
            <person name="Berendsen E.M."/>
            <person name="Wells-Bennik M.H."/>
            <person name="Krawcyk A.O."/>
            <person name="De Jong A."/>
            <person name="Holsappel S."/>
            <person name="Eijlander R.T."/>
            <person name="Kuipers O.P."/>
        </authorList>
    </citation>
    <scope>NUCLEOTIDE SEQUENCE [LARGE SCALE GENOMIC DNA]</scope>
    <source>
        <strain evidence="8 9">B4135</strain>
    </source>
</reference>
<dbReference type="SUPFAM" id="SSF50037">
    <property type="entry name" value="C-terminal domain of transcriptional repressors"/>
    <property type="match status" value="1"/>
</dbReference>
<dbReference type="InterPro" id="IPR003142">
    <property type="entry name" value="BPL_C"/>
</dbReference>
<comment type="function">
    <text evidence="6">Acts both as a biotin--[acetyl-CoA-carboxylase] ligase and a repressor.</text>
</comment>
<dbReference type="Gene3D" id="3.30.930.10">
    <property type="entry name" value="Bira Bifunctional Protein, Domain 2"/>
    <property type="match status" value="1"/>
</dbReference>
<comment type="similarity">
    <text evidence="6">Belongs to the biotin--protein ligase family.</text>
</comment>
<feature type="binding site" evidence="6">
    <location>
        <position position="189"/>
    </location>
    <ligand>
        <name>biotin</name>
        <dbReference type="ChEBI" id="CHEBI:57586"/>
    </ligand>
</feature>
<dbReference type="InterPro" id="IPR011991">
    <property type="entry name" value="ArsR-like_HTH"/>
</dbReference>
<keyword evidence="3 6" id="KW-0067">ATP-binding</keyword>
<dbReference type="GO" id="GO:0009249">
    <property type="term" value="P:protein lipoylation"/>
    <property type="evidence" value="ECO:0007669"/>
    <property type="project" value="UniProtKB-ARBA"/>
</dbReference>
<dbReference type="PROSITE" id="PS51733">
    <property type="entry name" value="BPL_LPL_CATALYTIC"/>
    <property type="match status" value="1"/>
</dbReference>
<dbReference type="SUPFAM" id="SSF55681">
    <property type="entry name" value="Class II aaRS and biotin synthetases"/>
    <property type="match status" value="1"/>
</dbReference>
<proteinExistence type="inferred from homology"/>
<evidence type="ECO:0000256" key="4">
    <source>
        <dbReference type="ARBA" id="ARBA00023125"/>
    </source>
</evidence>
<keyword evidence="4 6" id="KW-0238">DNA-binding</keyword>
<dbReference type="GO" id="GO:0005737">
    <property type="term" value="C:cytoplasm"/>
    <property type="evidence" value="ECO:0007669"/>
    <property type="project" value="TreeGrafter"/>
</dbReference>
<keyword evidence="6" id="KW-0678">Repressor</keyword>
<name>A0A150MEP4_9BACI</name>
<comment type="caution">
    <text evidence="8">The sequence shown here is derived from an EMBL/GenBank/DDBJ whole genome shotgun (WGS) entry which is preliminary data.</text>
</comment>
<evidence type="ECO:0000313" key="9">
    <source>
        <dbReference type="Proteomes" id="UP000075683"/>
    </source>
</evidence>
<accession>A0A150MEP4</accession>
<dbReference type="EMBL" id="LQYT01000007">
    <property type="protein sequence ID" value="KYD22769.1"/>
    <property type="molecule type" value="Genomic_DNA"/>
</dbReference>
<dbReference type="InterPro" id="IPR036388">
    <property type="entry name" value="WH-like_DNA-bd_sf"/>
</dbReference>
<dbReference type="PATRIC" id="fig|301148.3.peg.4133"/>
<keyword evidence="6" id="KW-0804">Transcription</keyword>
<feature type="binding site" evidence="6">
    <location>
        <position position="118"/>
    </location>
    <ligand>
        <name>biotin</name>
        <dbReference type="ChEBI" id="CHEBI:57586"/>
    </ligand>
</feature>
<keyword evidence="2 6" id="KW-0547">Nucleotide-binding</keyword>
<organism evidence="8 9">
    <name type="scientific">Caldibacillus debilis</name>
    <dbReference type="NCBI Taxonomy" id="301148"/>
    <lineage>
        <taxon>Bacteria</taxon>
        <taxon>Bacillati</taxon>
        <taxon>Bacillota</taxon>
        <taxon>Bacilli</taxon>
        <taxon>Bacillales</taxon>
        <taxon>Bacillaceae</taxon>
        <taxon>Caldibacillus</taxon>
    </lineage>
</organism>
<dbReference type="CDD" id="cd00090">
    <property type="entry name" value="HTH_ARSR"/>
    <property type="match status" value="1"/>
</dbReference>
<dbReference type="HAMAP" id="MF_00978">
    <property type="entry name" value="Bifunct_BirA"/>
    <property type="match status" value="1"/>
</dbReference>
<dbReference type="InterPro" id="IPR030855">
    <property type="entry name" value="Bifunct_BirA"/>
</dbReference>
<feature type="domain" description="BPL/LPL catalytic" evidence="7">
    <location>
        <begin position="71"/>
        <end position="262"/>
    </location>
</feature>
<dbReference type="Pfam" id="PF03099">
    <property type="entry name" value="BPL_LplA_LipB"/>
    <property type="match status" value="1"/>
</dbReference>
<protein>
    <recommendedName>
        <fullName evidence="6">Bifunctional ligase/repressor BirA</fullName>
    </recommendedName>
    <alternativeName>
        <fullName evidence="6">Biotin--[acetyl-CoA-carboxylase] ligase</fullName>
        <ecNumber evidence="6">6.3.4.15</ecNumber>
    </alternativeName>
    <alternativeName>
        <fullName evidence="6">Biotin--protein ligase</fullName>
    </alternativeName>
    <alternativeName>
        <fullName evidence="6">Biotin-[acetyl-CoA carboxylase] synthetase</fullName>
    </alternativeName>
</protein>
<evidence type="ECO:0000313" key="8">
    <source>
        <dbReference type="EMBL" id="KYD22769.1"/>
    </source>
</evidence>
<dbReference type="NCBIfam" id="TIGR00121">
    <property type="entry name" value="birA_ligase"/>
    <property type="match status" value="1"/>
</dbReference>
<keyword evidence="5 6" id="KW-0092">Biotin</keyword>
<dbReference type="InterPro" id="IPR008988">
    <property type="entry name" value="Transcriptional_repressor_C"/>
</dbReference>
<dbReference type="InterPro" id="IPR004408">
    <property type="entry name" value="Biotin_CoA_COase_ligase"/>
</dbReference>
<dbReference type="PANTHER" id="PTHR12835:SF5">
    <property type="entry name" value="BIOTIN--PROTEIN LIGASE"/>
    <property type="match status" value="1"/>
</dbReference>
<dbReference type="RefSeq" id="WP_020155472.1">
    <property type="nucleotide sequence ID" value="NZ_JBAIZG010000067.1"/>
</dbReference>
<dbReference type="CDD" id="cd16442">
    <property type="entry name" value="BPL"/>
    <property type="match status" value="1"/>
</dbReference>
<dbReference type="GO" id="GO:0003677">
    <property type="term" value="F:DNA binding"/>
    <property type="evidence" value="ECO:0007669"/>
    <property type="project" value="UniProtKB-UniRule"/>
</dbReference>
<feature type="binding site" evidence="6">
    <location>
        <begin position="122"/>
        <end position="124"/>
    </location>
    <ligand>
        <name>biotin</name>
        <dbReference type="ChEBI" id="CHEBI:57586"/>
    </ligand>
</feature>
<dbReference type="AlphaFoldDB" id="A0A150MEP4"/>
<dbReference type="Pfam" id="PF08279">
    <property type="entry name" value="HTH_11"/>
    <property type="match status" value="1"/>
</dbReference>
<evidence type="ECO:0000256" key="2">
    <source>
        <dbReference type="ARBA" id="ARBA00022741"/>
    </source>
</evidence>
<dbReference type="Gene3D" id="1.10.10.10">
    <property type="entry name" value="Winged helix-like DNA-binding domain superfamily/Winged helix DNA-binding domain"/>
    <property type="match status" value="1"/>
</dbReference>
<dbReference type="InterPro" id="IPR004143">
    <property type="entry name" value="BPL_LPL_catalytic"/>
</dbReference>
<comment type="caution">
    <text evidence="6">Lacks conserved residue(s) required for the propagation of feature annotation.</text>
</comment>
<dbReference type="GO" id="GO:0016740">
    <property type="term" value="F:transferase activity"/>
    <property type="evidence" value="ECO:0007669"/>
    <property type="project" value="UniProtKB-ARBA"/>
</dbReference>
<dbReference type="Proteomes" id="UP000075683">
    <property type="component" value="Unassembled WGS sequence"/>
</dbReference>
<evidence type="ECO:0000259" key="7">
    <source>
        <dbReference type="PROSITE" id="PS51733"/>
    </source>
</evidence>